<gene>
    <name evidence="2" type="ORF">NOO_LOCUS9988</name>
</gene>
<keyword evidence="3" id="KW-1185">Reference proteome</keyword>
<feature type="region of interest" description="Disordered" evidence="1">
    <location>
        <begin position="72"/>
        <end position="97"/>
    </location>
</feature>
<evidence type="ECO:0000313" key="3">
    <source>
        <dbReference type="Proteomes" id="UP000271087"/>
    </source>
</evidence>
<reference evidence="2 3" key="2">
    <citation type="submission" date="2018-08" db="EMBL/GenBank/DDBJ databases">
        <authorList>
            <person name="Laetsch R D."/>
            <person name="Stevens L."/>
            <person name="Kumar S."/>
            <person name="Blaxter L. M."/>
        </authorList>
    </citation>
    <scope>NUCLEOTIDE SEQUENCE [LARGE SCALE GENOMIC DNA]</scope>
</reference>
<feature type="compositionally biased region" description="Polar residues" evidence="1">
    <location>
        <begin position="32"/>
        <end position="49"/>
    </location>
</feature>
<sequence length="449" mass="49932">MSEIKSKHQNDEFNDDFRKSLFPANNSQVFTVNDSRVQNSEYNRSSYEQGRTHSLGRRTPEMPSRRMFTLVSSQNQYSSDTESINQPPWRKNSSRERSLNAVDVDGFTSMRRRKIDDNTFRMDSKSIPVSPTPYSKNFSLFSERSRHDRSSSSYSSLNSPSHLSLNFSTTEKYSTQKNLSDVKAAMKTYTGNISNGVLESDFMQLTNDDTLAVGSKVSNNDVNVNGLCFQCYNLQKQLSDLSYRLKQATEEIKNRTAKEELTKKAGDIVGVEKSVANSFEMLNDAVNVKNKDAASDASIIKVENKGIGVSLEDGIEMHWCNNTACSPIPGPDQHSIGVATDKLLVSSLSRDAATDSPHQELTTIRSVRHFECGTEPVITRDHGCGSDMFAMMCDFSSMTDAVELVDSGTGCKQIISLLKDSSSMTAPITSSLCHIQTEHIKTRNETAIS</sequence>
<evidence type="ECO:0000313" key="2">
    <source>
        <dbReference type="EMBL" id="VDM93699.1"/>
    </source>
</evidence>
<feature type="region of interest" description="Disordered" evidence="1">
    <location>
        <begin position="32"/>
        <end position="60"/>
    </location>
</feature>
<name>A0A182EPD1_ONCOC</name>
<feature type="compositionally biased region" description="Polar residues" evidence="1">
    <location>
        <begin position="72"/>
        <end position="86"/>
    </location>
</feature>
<protein>
    <submittedName>
        <fullName evidence="4">Kinesin motor domain-containing protein</fullName>
    </submittedName>
</protein>
<dbReference type="OrthoDB" id="5864947at2759"/>
<evidence type="ECO:0000313" key="4">
    <source>
        <dbReference type="WBParaSite" id="nOo.2.0.1.t09988-RA"/>
    </source>
</evidence>
<accession>A0A182EPD1</accession>
<dbReference type="AlphaFoldDB" id="A0A182EPD1"/>
<proteinExistence type="predicted"/>
<evidence type="ECO:0000256" key="1">
    <source>
        <dbReference type="SAM" id="MobiDB-lite"/>
    </source>
</evidence>
<organism evidence="4">
    <name type="scientific">Onchocerca ochengi</name>
    <name type="common">Filarial nematode worm</name>
    <dbReference type="NCBI Taxonomy" id="42157"/>
    <lineage>
        <taxon>Eukaryota</taxon>
        <taxon>Metazoa</taxon>
        <taxon>Ecdysozoa</taxon>
        <taxon>Nematoda</taxon>
        <taxon>Chromadorea</taxon>
        <taxon>Rhabditida</taxon>
        <taxon>Spirurina</taxon>
        <taxon>Spiruromorpha</taxon>
        <taxon>Filarioidea</taxon>
        <taxon>Onchocercidae</taxon>
        <taxon>Onchocerca</taxon>
    </lineage>
</organism>
<reference evidence="4" key="1">
    <citation type="submission" date="2016-06" db="UniProtKB">
        <authorList>
            <consortium name="WormBaseParasite"/>
        </authorList>
    </citation>
    <scope>IDENTIFICATION</scope>
</reference>
<dbReference type="WBParaSite" id="nOo.2.0.1.t09988-RA">
    <property type="protein sequence ID" value="nOo.2.0.1.t09988-RA"/>
    <property type="gene ID" value="nOo.2.0.1.g09988"/>
</dbReference>
<dbReference type="Proteomes" id="UP000271087">
    <property type="component" value="Unassembled WGS sequence"/>
</dbReference>
<dbReference type="EMBL" id="UYRW01005310">
    <property type="protein sequence ID" value="VDM93699.1"/>
    <property type="molecule type" value="Genomic_DNA"/>
</dbReference>